<comment type="caution">
    <text evidence="2">The sequence shown here is derived from an EMBL/GenBank/DDBJ whole genome shotgun (WGS) entry which is preliminary data.</text>
</comment>
<name>A0A2L2XDG0_9FIRM</name>
<keyword evidence="3" id="KW-1185">Reference proteome</keyword>
<dbReference type="OrthoDB" id="5505478at2"/>
<dbReference type="EMBL" id="BFAV01000126">
    <property type="protein sequence ID" value="GBF34064.1"/>
    <property type="molecule type" value="Genomic_DNA"/>
</dbReference>
<feature type="domain" description="DUF2148" evidence="1">
    <location>
        <begin position="1"/>
        <end position="35"/>
    </location>
</feature>
<dbReference type="Proteomes" id="UP000239549">
    <property type="component" value="Unassembled WGS sequence"/>
</dbReference>
<protein>
    <recommendedName>
        <fullName evidence="1">DUF2148 domain-containing protein</fullName>
    </recommendedName>
</protein>
<organism evidence="2 3">
    <name type="scientific">Desulfocucumis palustris</name>
    <dbReference type="NCBI Taxonomy" id="1898651"/>
    <lineage>
        <taxon>Bacteria</taxon>
        <taxon>Bacillati</taxon>
        <taxon>Bacillota</taxon>
        <taxon>Clostridia</taxon>
        <taxon>Eubacteriales</taxon>
        <taxon>Desulfocucumaceae</taxon>
        <taxon>Desulfocucumis</taxon>
    </lineage>
</organism>
<evidence type="ECO:0000313" key="3">
    <source>
        <dbReference type="Proteomes" id="UP000239549"/>
    </source>
</evidence>
<accession>A0A2L2XDG0</accession>
<dbReference type="RefSeq" id="WP_104372366.1">
    <property type="nucleotide sequence ID" value="NZ_BFAV01000126.1"/>
</dbReference>
<dbReference type="Pfam" id="PF09918">
    <property type="entry name" value="DUF2148"/>
    <property type="match status" value="1"/>
</dbReference>
<evidence type="ECO:0000259" key="1">
    <source>
        <dbReference type="Pfam" id="PF09918"/>
    </source>
</evidence>
<dbReference type="InterPro" id="IPR019224">
    <property type="entry name" value="DUF2148"/>
</dbReference>
<evidence type="ECO:0000313" key="2">
    <source>
        <dbReference type="EMBL" id="GBF34064.1"/>
    </source>
</evidence>
<reference evidence="3" key="1">
    <citation type="submission" date="2018-02" db="EMBL/GenBank/DDBJ databases">
        <title>Genome sequence of Desulfocucumis palustris strain NAW-5.</title>
        <authorList>
            <person name="Watanabe M."/>
            <person name="Kojima H."/>
            <person name="Fukui M."/>
        </authorList>
    </citation>
    <scope>NUCLEOTIDE SEQUENCE [LARGE SCALE GENOMIC DNA]</scope>
    <source>
        <strain evidence="3">NAW-5</strain>
    </source>
</reference>
<dbReference type="AlphaFoldDB" id="A0A2L2XDG0"/>
<sequence length="40" mass="4420">MYRAGVAAKMLGMIEGPIVVGVPISAHSKNIYFDRQEKNK</sequence>
<gene>
    <name evidence="2" type="ORF">DCCM_3176</name>
</gene>
<proteinExistence type="predicted"/>